<keyword evidence="1" id="KW-0812">Transmembrane</keyword>
<accession>A0A0A9HUZ1</accession>
<dbReference type="AlphaFoldDB" id="A0A0A9HUZ1"/>
<name>A0A0A9HUZ1_ARUDO</name>
<feature type="transmembrane region" description="Helical" evidence="1">
    <location>
        <begin position="25"/>
        <end position="44"/>
    </location>
</feature>
<evidence type="ECO:0000256" key="1">
    <source>
        <dbReference type="SAM" id="Phobius"/>
    </source>
</evidence>
<evidence type="ECO:0000313" key="2">
    <source>
        <dbReference type="EMBL" id="JAE38676.1"/>
    </source>
</evidence>
<dbReference type="EMBL" id="GBRH01159220">
    <property type="protein sequence ID" value="JAE38676.1"/>
    <property type="molecule type" value="Transcribed_RNA"/>
</dbReference>
<reference evidence="2" key="1">
    <citation type="submission" date="2014-09" db="EMBL/GenBank/DDBJ databases">
        <authorList>
            <person name="Magalhaes I.L.F."/>
            <person name="Oliveira U."/>
            <person name="Santos F.R."/>
            <person name="Vidigal T.H.D.A."/>
            <person name="Brescovit A.D."/>
            <person name="Santos A.J."/>
        </authorList>
    </citation>
    <scope>NUCLEOTIDE SEQUENCE</scope>
    <source>
        <tissue evidence="2">Shoot tissue taken approximately 20 cm above the soil surface</tissue>
    </source>
</reference>
<reference evidence="2" key="2">
    <citation type="journal article" date="2015" name="Data Brief">
        <title>Shoot transcriptome of the giant reed, Arundo donax.</title>
        <authorList>
            <person name="Barrero R.A."/>
            <person name="Guerrero F.D."/>
            <person name="Moolhuijzen P."/>
            <person name="Goolsby J.A."/>
            <person name="Tidwell J."/>
            <person name="Bellgard S.E."/>
            <person name="Bellgard M.I."/>
        </authorList>
    </citation>
    <scope>NUCLEOTIDE SEQUENCE</scope>
    <source>
        <tissue evidence="2">Shoot tissue taken approximately 20 cm above the soil surface</tissue>
    </source>
</reference>
<sequence length="57" mass="7189">MLVLYSHRTWNIQVWKMICTSPSKYFNFTLGCYYPLRYFLLFIYRTRCLQQRNRKLL</sequence>
<keyword evidence="1" id="KW-1133">Transmembrane helix</keyword>
<proteinExistence type="predicted"/>
<protein>
    <submittedName>
        <fullName evidence="2">Uncharacterized protein</fullName>
    </submittedName>
</protein>
<organism evidence="2">
    <name type="scientific">Arundo donax</name>
    <name type="common">Giant reed</name>
    <name type="synonym">Donax arundinaceus</name>
    <dbReference type="NCBI Taxonomy" id="35708"/>
    <lineage>
        <taxon>Eukaryota</taxon>
        <taxon>Viridiplantae</taxon>
        <taxon>Streptophyta</taxon>
        <taxon>Embryophyta</taxon>
        <taxon>Tracheophyta</taxon>
        <taxon>Spermatophyta</taxon>
        <taxon>Magnoliopsida</taxon>
        <taxon>Liliopsida</taxon>
        <taxon>Poales</taxon>
        <taxon>Poaceae</taxon>
        <taxon>PACMAD clade</taxon>
        <taxon>Arundinoideae</taxon>
        <taxon>Arundineae</taxon>
        <taxon>Arundo</taxon>
    </lineage>
</organism>
<keyword evidence="1" id="KW-0472">Membrane</keyword>